<reference evidence="3" key="1">
    <citation type="submission" date="2021-06" db="EMBL/GenBank/DDBJ databases">
        <authorList>
            <person name="Kallberg Y."/>
            <person name="Tangrot J."/>
            <person name="Rosling A."/>
        </authorList>
    </citation>
    <scope>NUCLEOTIDE SEQUENCE</scope>
    <source>
        <strain evidence="3">MT106</strain>
    </source>
</reference>
<sequence length="212" mass="22962">MSKPDHGSPQKGNGGYSFSVTPAGNGNFKLAVNGNTKFKGILAYVVDPTTKLRGGEFTDLPADTKIKTCDGGDKTTISHSSASLKSLPLTFGWSSSGKTTGNMTLRAIVVVSKNKWYMVQDQSFDLASTNSITPAVTTSTDSTTSTDNSEKSQFFLIVLFTNYTLFTIIAGITTFLYILGAVLEVMLKRQQLKFRNSARNLGGFERNSINRN</sequence>
<keyword evidence="1" id="KW-1133">Transmembrane helix</keyword>
<dbReference type="OrthoDB" id="2404727at2759"/>
<keyword evidence="1" id="KW-0472">Membrane</keyword>
<organism evidence="3 4">
    <name type="scientific">Ambispora gerdemannii</name>
    <dbReference type="NCBI Taxonomy" id="144530"/>
    <lineage>
        <taxon>Eukaryota</taxon>
        <taxon>Fungi</taxon>
        <taxon>Fungi incertae sedis</taxon>
        <taxon>Mucoromycota</taxon>
        <taxon>Glomeromycotina</taxon>
        <taxon>Glomeromycetes</taxon>
        <taxon>Archaeosporales</taxon>
        <taxon>Ambisporaceae</taxon>
        <taxon>Ambispora</taxon>
    </lineage>
</organism>
<feature type="transmembrane region" description="Helical" evidence="1">
    <location>
        <begin position="154"/>
        <end position="187"/>
    </location>
</feature>
<comment type="caution">
    <text evidence="3">The sequence shown here is derived from an EMBL/GenBank/DDBJ whole genome shotgun (WGS) entry which is preliminary data.</text>
</comment>
<protein>
    <submittedName>
        <fullName evidence="3">197_t:CDS:1</fullName>
    </submittedName>
</protein>
<evidence type="ECO:0000313" key="3">
    <source>
        <dbReference type="EMBL" id="CAG8477248.1"/>
    </source>
</evidence>
<dbReference type="EMBL" id="CAJVPL010000275">
    <property type="protein sequence ID" value="CAG8477248.1"/>
    <property type="molecule type" value="Genomic_DNA"/>
</dbReference>
<evidence type="ECO:0000256" key="1">
    <source>
        <dbReference type="SAM" id="Phobius"/>
    </source>
</evidence>
<keyword evidence="1" id="KW-0812">Transmembrane</keyword>
<dbReference type="CDD" id="cd08544">
    <property type="entry name" value="Reeler"/>
    <property type="match status" value="1"/>
</dbReference>
<name>A0A9N8WB37_9GLOM</name>
<dbReference type="Pfam" id="PF02014">
    <property type="entry name" value="Reeler"/>
    <property type="match status" value="1"/>
</dbReference>
<dbReference type="Proteomes" id="UP000789831">
    <property type="component" value="Unassembled WGS sequence"/>
</dbReference>
<dbReference type="InterPro" id="IPR042307">
    <property type="entry name" value="Reeler_sf"/>
</dbReference>
<evidence type="ECO:0000259" key="2">
    <source>
        <dbReference type="Pfam" id="PF02014"/>
    </source>
</evidence>
<gene>
    <name evidence="3" type="ORF">AGERDE_LOCUS3045</name>
</gene>
<feature type="domain" description="Reelin" evidence="2">
    <location>
        <begin position="21"/>
        <end position="118"/>
    </location>
</feature>
<proteinExistence type="predicted"/>
<dbReference type="Gene3D" id="2.60.40.4060">
    <property type="entry name" value="Reeler domain"/>
    <property type="match status" value="1"/>
</dbReference>
<keyword evidence="4" id="KW-1185">Reference proteome</keyword>
<evidence type="ECO:0000313" key="4">
    <source>
        <dbReference type="Proteomes" id="UP000789831"/>
    </source>
</evidence>
<accession>A0A9N8WB37</accession>
<dbReference type="InterPro" id="IPR002861">
    <property type="entry name" value="Reeler_dom"/>
</dbReference>
<dbReference type="AlphaFoldDB" id="A0A9N8WB37"/>